<dbReference type="SMART" id="SM00895">
    <property type="entry name" value="FCD"/>
    <property type="match status" value="1"/>
</dbReference>
<sequence length="228" mass="24934">MTDIPVAQKIRTMILDGTLSPGTRVAEAAIAERLGVSRTPVRNVIPLLAAEGLLEPVGRRGYAVRRFSVEDSFRATEIRCVLEGYAAREICVRGPGKEVMAQLRDCLSEGDQIFAKGYLVEEDEVAYARMNHRFHDIIVSAADDGLLFELIQRVYAVPFVAPGVVAFNRMAPAEIFPILNSGQHQHHAIVDAIGARQADLAEMLMRGHSGPARRSLGLDKDGETESPT</sequence>
<proteinExistence type="predicted"/>
<dbReference type="PRINTS" id="PR00035">
    <property type="entry name" value="HTHGNTR"/>
</dbReference>
<dbReference type="SMART" id="SM00345">
    <property type="entry name" value="HTH_GNTR"/>
    <property type="match status" value="1"/>
</dbReference>
<protein>
    <submittedName>
        <fullName evidence="6">GntR family transcriptional regulator</fullName>
    </submittedName>
</protein>
<dbReference type="SUPFAM" id="SSF48008">
    <property type="entry name" value="GntR ligand-binding domain-like"/>
    <property type="match status" value="1"/>
</dbReference>
<keyword evidence="7" id="KW-1185">Reference proteome</keyword>
<accession>A0ABU3QAH9</accession>
<dbReference type="InterPro" id="IPR008920">
    <property type="entry name" value="TF_FadR/GntR_C"/>
</dbReference>
<dbReference type="PANTHER" id="PTHR43537">
    <property type="entry name" value="TRANSCRIPTIONAL REGULATOR, GNTR FAMILY"/>
    <property type="match status" value="1"/>
</dbReference>
<dbReference type="SUPFAM" id="SSF46785">
    <property type="entry name" value="Winged helix' DNA-binding domain"/>
    <property type="match status" value="1"/>
</dbReference>
<reference evidence="6 7" key="1">
    <citation type="submission" date="2023-05" db="EMBL/GenBank/DDBJ databases">
        <authorList>
            <person name="Guo Y."/>
        </authorList>
    </citation>
    <scope>NUCLEOTIDE SEQUENCE [LARGE SCALE GENOMIC DNA]</scope>
    <source>
        <strain evidence="6 7">GR2756</strain>
    </source>
</reference>
<dbReference type="PANTHER" id="PTHR43537:SF51">
    <property type="entry name" value="HTH-TYPE TRANSCRIPTIONAL REGULATOR LGOR-RELATED"/>
    <property type="match status" value="1"/>
</dbReference>
<feature type="region of interest" description="Disordered" evidence="4">
    <location>
        <begin position="209"/>
        <end position="228"/>
    </location>
</feature>
<dbReference type="Gene3D" id="1.20.120.530">
    <property type="entry name" value="GntR ligand-binding domain-like"/>
    <property type="match status" value="1"/>
</dbReference>
<dbReference type="EMBL" id="JAVUPU010000006">
    <property type="protein sequence ID" value="MDT9599950.1"/>
    <property type="molecule type" value="Genomic_DNA"/>
</dbReference>
<name>A0ABU3QAH9_9SPHN</name>
<evidence type="ECO:0000259" key="5">
    <source>
        <dbReference type="PROSITE" id="PS50949"/>
    </source>
</evidence>
<dbReference type="Pfam" id="PF07729">
    <property type="entry name" value="FCD"/>
    <property type="match status" value="1"/>
</dbReference>
<dbReference type="Pfam" id="PF00392">
    <property type="entry name" value="GntR"/>
    <property type="match status" value="1"/>
</dbReference>
<keyword evidence="1" id="KW-0805">Transcription regulation</keyword>
<comment type="caution">
    <text evidence="6">The sequence shown here is derived from an EMBL/GenBank/DDBJ whole genome shotgun (WGS) entry which is preliminary data.</text>
</comment>
<organism evidence="6 7">
    <name type="scientific">Sphingosinicella rhizophila</name>
    <dbReference type="NCBI Taxonomy" id="3050082"/>
    <lineage>
        <taxon>Bacteria</taxon>
        <taxon>Pseudomonadati</taxon>
        <taxon>Pseudomonadota</taxon>
        <taxon>Alphaproteobacteria</taxon>
        <taxon>Sphingomonadales</taxon>
        <taxon>Sphingosinicellaceae</taxon>
        <taxon>Sphingosinicella</taxon>
    </lineage>
</organism>
<gene>
    <name evidence="6" type="ORF">RQX22_13390</name>
</gene>
<evidence type="ECO:0000256" key="2">
    <source>
        <dbReference type="ARBA" id="ARBA00023125"/>
    </source>
</evidence>
<dbReference type="InterPro" id="IPR036390">
    <property type="entry name" value="WH_DNA-bd_sf"/>
</dbReference>
<dbReference type="CDD" id="cd07377">
    <property type="entry name" value="WHTH_GntR"/>
    <property type="match status" value="1"/>
</dbReference>
<dbReference type="InterPro" id="IPR036388">
    <property type="entry name" value="WH-like_DNA-bd_sf"/>
</dbReference>
<dbReference type="RefSeq" id="WP_315727046.1">
    <property type="nucleotide sequence ID" value="NZ_JAVUPU010000006.1"/>
</dbReference>
<dbReference type="Proteomes" id="UP001259572">
    <property type="component" value="Unassembled WGS sequence"/>
</dbReference>
<evidence type="ECO:0000313" key="6">
    <source>
        <dbReference type="EMBL" id="MDT9599950.1"/>
    </source>
</evidence>
<feature type="compositionally biased region" description="Basic and acidic residues" evidence="4">
    <location>
        <begin position="216"/>
        <end position="228"/>
    </location>
</feature>
<evidence type="ECO:0000256" key="1">
    <source>
        <dbReference type="ARBA" id="ARBA00023015"/>
    </source>
</evidence>
<dbReference type="PROSITE" id="PS50949">
    <property type="entry name" value="HTH_GNTR"/>
    <property type="match status" value="1"/>
</dbReference>
<dbReference type="InterPro" id="IPR011711">
    <property type="entry name" value="GntR_C"/>
</dbReference>
<evidence type="ECO:0000313" key="7">
    <source>
        <dbReference type="Proteomes" id="UP001259572"/>
    </source>
</evidence>
<keyword evidence="3" id="KW-0804">Transcription</keyword>
<dbReference type="Gene3D" id="1.10.10.10">
    <property type="entry name" value="Winged helix-like DNA-binding domain superfamily/Winged helix DNA-binding domain"/>
    <property type="match status" value="1"/>
</dbReference>
<evidence type="ECO:0000256" key="3">
    <source>
        <dbReference type="ARBA" id="ARBA00023163"/>
    </source>
</evidence>
<keyword evidence="2" id="KW-0238">DNA-binding</keyword>
<evidence type="ECO:0000256" key="4">
    <source>
        <dbReference type="SAM" id="MobiDB-lite"/>
    </source>
</evidence>
<feature type="domain" description="HTH gntR-type" evidence="5">
    <location>
        <begin position="1"/>
        <end position="67"/>
    </location>
</feature>
<dbReference type="InterPro" id="IPR000524">
    <property type="entry name" value="Tscrpt_reg_HTH_GntR"/>
</dbReference>